<dbReference type="RefSeq" id="WP_010694900.1">
    <property type="nucleotide sequence ID" value="NZ_CP061007.1"/>
</dbReference>
<dbReference type="InterPro" id="IPR024726">
    <property type="entry name" value="FhuF_C"/>
</dbReference>
<dbReference type="AlphaFoldDB" id="A0A2N3XXF7"/>
<gene>
    <name evidence="2" type="ORF">A8926_3049</name>
</gene>
<name>A0A2N3XXF7_SACSN</name>
<reference evidence="2" key="1">
    <citation type="submission" date="2017-12" db="EMBL/GenBank/DDBJ databases">
        <title>Sequencing the genomes of 1000 Actinobacteria strains.</title>
        <authorList>
            <person name="Klenk H.-P."/>
        </authorList>
    </citation>
    <scope>NUCLEOTIDE SEQUENCE [LARGE SCALE GENOMIC DNA]</scope>
    <source>
        <strain evidence="2">DSM 44228</strain>
    </source>
</reference>
<dbReference type="Proteomes" id="UP000233786">
    <property type="component" value="Unassembled WGS sequence"/>
</dbReference>
<dbReference type="GO" id="GO:0051537">
    <property type="term" value="F:2 iron, 2 sulfur cluster binding"/>
    <property type="evidence" value="ECO:0007669"/>
    <property type="project" value="InterPro"/>
</dbReference>
<dbReference type="EMBL" id="PJNB01000001">
    <property type="protein sequence ID" value="PKW15354.1"/>
    <property type="molecule type" value="Genomic_DNA"/>
</dbReference>
<evidence type="ECO:0000259" key="1">
    <source>
        <dbReference type="Pfam" id="PF11575"/>
    </source>
</evidence>
<evidence type="ECO:0000313" key="3">
    <source>
        <dbReference type="Proteomes" id="UP000233786"/>
    </source>
</evidence>
<accession>A0A2N3XXF7</accession>
<organism evidence="2 3">
    <name type="scientific">Saccharopolyspora spinosa</name>
    <dbReference type="NCBI Taxonomy" id="60894"/>
    <lineage>
        <taxon>Bacteria</taxon>
        <taxon>Bacillati</taxon>
        <taxon>Actinomycetota</taxon>
        <taxon>Actinomycetes</taxon>
        <taxon>Pseudonocardiales</taxon>
        <taxon>Pseudonocardiaceae</taxon>
        <taxon>Saccharopolyspora</taxon>
    </lineage>
</organism>
<protein>
    <submittedName>
        <fullName evidence="2">FhuF-like iron-sulfur protein</fullName>
    </submittedName>
</protein>
<feature type="domain" description="Ferric siderophore reductase C-terminal" evidence="1">
    <location>
        <begin position="209"/>
        <end position="229"/>
    </location>
</feature>
<keyword evidence="3" id="KW-1185">Reference proteome</keyword>
<comment type="caution">
    <text evidence="2">The sequence shown here is derived from an EMBL/GenBank/DDBJ whole genome shotgun (WGS) entry which is preliminary data.</text>
</comment>
<sequence>MTTEPCSPAVLLGRLRECDRILPRPGTIRSPSIPAVPWDEFCDPAGPWLARCVAEWQERGGFRHHRAGIVLVAFRFGWLACCATVPEYHLGAPLPSLAGLHVAVTTEGRLSGLRPTGDQLGESSPQQWWAQLSRAFEPLTRALHTLGGPAPESQEYWGNPVGSLGTVLWRLKRSGLPGDAIATARELRAATGREHLLDLDPERDPWTRRTTCCQWWRNPGSGYCEECVLWNSRSRRM</sequence>
<dbReference type="Pfam" id="PF11575">
    <property type="entry name" value="FhuF_C"/>
    <property type="match status" value="1"/>
</dbReference>
<proteinExistence type="predicted"/>
<evidence type="ECO:0000313" key="2">
    <source>
        <dbReference type="EMBL" id="PKW15354.1"/>
    </source>
</evidence>